<gene>
    <name evidence="1" type="ORF">BV25DRAFT_279706</name>
</gene>
<proteinExistence type="predicted"/>
<protein>
    <submittedName>
        <fullName evidence="1">Uncharacterized protein</fullName>
    </submittedName>
</protein>
<evidence type="ECO:0000313" key="2">
    <source>
        <dbReference type="Proteomes" id="UP000814140"/>
    </source>
</evidence>
<evidence type="ECO:0000313" key="1">
    <source>
        <dbReference type="EMBL" id="KAI0064684.1"/>
    </source>
</evidence>
<sequence length="409" mass="46525">MQYTDVLPCHVANSDEMELDADFLQRALLSAKTSVDLIYLALAAKMASGLKQKAGPETSPPSTEDVLQPPPAHESTEAREPRLKMPVELALQLFFNEHMAAFNKVLYVEEYEKNNKHQTLMLGHMMMWSDQGLPMDKQLRHLECIIDFLNACKTTPMPMPGFYTWLQKTNRPLPEQWRGDGQSTAYLWEVVAMALTFHGSIKYNDKDNVHDIVRGLFPVPSASRYAPTSFQVSFRDLLSVKFDLRPTHFLHEHLMVEGNIVKFYYLSTISASTLSSYRGNKIARAVDLDTVGDEILASWAALLGDRTIEPEARARSLLEEDKNALILVSTLIKGSENIRPHYFADREAVLRKLIAQRRRWWNVLMRDVRDQREDQPFMFYGAILAVFFGVCTVIQTVTAVWGLVLAAKA</sequence>
<reference evidence="1" key="2">
    <citation type="journal article" date="2022" name="New Phytol.">
        <title>Evolutionary transition to the ectomycorrhizal habit in the genomes of a hyperdiverse lineage of mushroom-forming fungi.</title>
        <authorList>
            <person name="Looney B."/>
            <person name="Miyauchi S."/>
            <person name="Morin E."/>
            <person name="Drula E."/>
            <person name="Courty P.E."/>
            <person name="Kohler A."/>
            <person name="Kuo A."/>
            <person name="LaButti K."/>
            <person name="Pangilinan J."/>
            <person name="Lipzen A."/>
            <person name="Riley R."/>
            <person name="Andreopoulos W."/>
            <person name="He G."/>
            <person name="Johnson J."/>
            <person name="Nolan M."/>
            <person name="Tritt A."/>
            <person name="Barry K.W."/>
            <person name="Grigoriev I.V."/>
            <person name="Nagy L.G."/>
            <person name="Hibbett D."/>
            <person name="Henrissat B."/>
            <person name="Matheny P.B."/>
            <person name="Labbe J."/>
            <person name="Martin F.M."/>
        </authorList>
    </citation>
    <scope>NUCLEOTIDE SEQUENCE</scope>
    <source>
        <strain evidence="1">HHB10654</strain>
    </source>
</reference>
<dbReference type="Proteomes" id="UP000814140">
    <property type="component" value="Unassembled WGS sequence"/>
</dbReference>
<dbReference type="EMBL" id="MU277198">
    <property type="protein sequence ID" value="KAI0064684.1"/>
    <property type="molecule type" value="Genomic_DNA"/>
</dbReference>
<comment type="caution">
    <text evidence="1">The sequence shown here is derived from an EMBL/GenBank/DDBJ whole genome shotgun (WGS) entry which is preliminary data.</text>
</comment>
<name>A0ACB8T7C9_9AGAM</name>
<organism evidence="1 2">
    <name type="scientific">Artomyces pyxidatus</name>
    <dbReference type="NCBI Taxonomy" id="48021"/>
    <lineage>
        <taxon>Eukaryota</taxon>
        <taxon>Fungi</taxon>
        <taxon>Dikarya</taxon>
        <taxon>Basidiomycota</taxon>
        <taxon>Agaricomycotina</taxon>
        <taxon>Agaricomycetes</taxon>
        <taxon>Russulales</taxon>
        <taxon>Auriscalpiaceae</taxon>
        <taxon>Artomyces</taxon>
    </lineage>
</organism>
<reference evidence="1" key="1">
    <citation type="submission" date="2021-03" db="EMBL/GenBank/DDBJ databases">
        <authorList>
            <consortium name="DOE Joint Genome Institute"/>
            <person name="Ahrendt S."/>
            <person name="Looney B.P."/>
            <person name="Miyauchi S."/>
            <person name="Morin E."/>
            <person name="Drula E."/>
            <person name="Courty P.E."/>
            <person name="Chicoki N."/>
            <person name="Fauchery L."/>
            <person name="Kohler A."/>
            <person name="Kuo A."/>
            <person name="Labutti K."/>
            <person name="Pangilinan J."/>
            <person name="Lipzen A."/>
            <person name="Riley R."/>
            <person name="Andreopoulos W."/>
            <person name="He G."/>
            <person name="Johnson J."/>
            <person name="Barry K.W."/>
            <person name="Grigoriev I.V."/>
            <person name="Nagy L."/>
            <person name="Hibbett D."/>
            <person name="Henrissat B."/>
            <person name="Matheny P.B."/>
            <person name="Labbe J."/>
            <person name="Martin F."/>
        </authorList>
    </citation>
    <scope>NUCLEOTIDE SEQUENCE</scope>
    <source>
        <strain evidence="1">HHB10654</strain>
    </source>
</reference>
<accession>A0ACB8T7C9</accession>
<keyword evidence="2" id="KW-1185">Reference proteome</keyword>